<keyword evidence="1 2" id="KW-0238">DNA-binding</keyword>
<organism evidence="4 5">
    <name type="scientific">Candidatus Flavonifractor merdipullorum</name>
    <dbReference type="NCBI Taxonomy" id="2838590"/>
    <lineage>
        <taxon>Bacteria</taxon>
        <taxon>Bacillati</taxon>
        <taxon>Bacillota</taxon>
        <taxon>Clostridia</taxon>
        <taxon>Eubacteriales</taxon>
        <taxon>Oscillospiraceae</taxon>
        <taxon>Flavonifractor</taxon>
    </lineage>
</organism>
<proteinExistence type="predicted"/>
<evidence type="ECO:0000256" key="2">
    <source>
        <dbReference type="PROSITE-ProRule" id="PRU00335"/>
    </source>
</evidence>
<dbReference type="Gene3D" id="1.10.357.10">
    <property type="entry name" value="Tetracycline Repressor, domain 2"/>
    <property type="match status" value="1"/>
</dbReference>
<dbReference type="AlphaFoldDB" id="A0A9D1UP09"/>
<dbReference type="EMBL" id="DXGA01000084">
    <property type="protein sequence ID" value="HIW93691.1"/>
    <property type="molecule type" value="Genomic_DNA"/>
</dbReference>
<sequence>MSVSLTPPRDLRQRKTRSALVKALLELLEEQPFRSLSVVDICQKAMVHRTTFYAHFEDRESLLQYTLSTLTQEFFPTPAEDADLLEAFLRSGKAALSFIQSHQRLYTVGLREEVGTVEHALETAFSDLVCARLQHSPLRQSLPNMDPAIGAHFFAGGLVSVVHWWVEQDFPVPAEEILAHMRRLLTLVLLEREAVPHG</sequence>
<dbReference type="InterPro" id="IPR001647">
    <property type="entry name" value="HTH_TetR"/>
</dbReference>
<reference evidence="4" key="2">
    <citation type="submission" date="2021-04" db="EMBL/GenBank/DDBJ databases">
        <authorList>
            <person name="Gilroy R."/>
        </authorList>
    </citation>
    <scope>NUCLEOTIDE SEQUENCE</scope>
    <source>
        <strain evidence="4">ChiGjej6B6-1540</strain>
    </source>
</reference>
<dbReference type="Pfam" id="PF00440">
    <property type="entry name" value="TetR_N"/>
    <property type="match status" value="1"/>
</dbReference>
<dbReference type="PANTHER" id="PTHR43479:SF16">
    <property type="entry name" value="HTH TETR-TYPE DOMAIN-CONTAINING PROTEIN"/>
    <property type="match status" value="1"/>
</dbReference>
<accession>A0A9D1UP09</accession>
<evidence type="ECO:0000313" key="4">
    <source>
        <dbReference type="EMBL" id="HIW93691.1"/>
    </source>
</evidence>
<gene>
    <name evidence="4" type="ORF">H9868_04035</name>
</gene>
<dbReference type="InterPro" id="IPR050624">
    <property type="entry name" value="HTH-type_Tx_Regulator"/>
</dbReference>
<evidence type="ECO:0000256" key="1">
    <source>
        <dbReference type="ARBA" id="ARBA00023125"/>
    </source>
</evidence>
<dbReference type="Pfam" id="PF14278">
    <property type="entry name" value="TetR_C_8"/>
    <property type="match status" value="1"/>
</dbReference>
<evidence type="ECO:0000313" key="5">
    <source>
        <dbReference type="Proteomes" id="UP000824192"/>
    </source>
</evidence>
<dbReference type="PANTHER" id="PTHR43479">
    <property type="entry name" value="ACREF/ENVCD OPERON REPRESSOR-RELATED"/>
    <property type="match status" value="1"/>
</dbReference>
<dbReference type="Proteomes" id="UP000824192">
    <property type="component" value="Unassembled WGS sequence"/>
</dbReference>
<reference evidence="4" key="1">
    <citation type="journal article" date="2021" name="PeerJ">
        <title>Extensive microbial diversity within the chicken gut microbiome revealed by metagenomics and culture.</title>
        <authorList>
            <person name="Gilroy R."/>
            <person name="Ravi A."/>
            <person name="Getino M."/>
            <person name="Pursley I."/>
            <person name="Horton D.L."/>
            <person name="Alikhan N.F."/>
            <person name="Baker D."/>
            <person name="Gharbi K."/>
            <person name="Hall N."/>
            <person name="Watson M."/>
            <person name="Adriaenssens E.M."/>
            <person name="Foster-Nyarko E."/>
            <person name="Jarju S."/>
            <person name="Secka A."/>
            <person name="Antonio M."/>
            <person name="Oren A."/>
            <person name="Chaudhuri R.R."/>
            <person name="La Ragione R."/>
            <person name="Hildebrand F."/>
            <person name="Pallen M.J."/>
        </authorList>
    </citation>
    <scope>NUCLEOTIDE SEQUENCE</scope>
    <source>
        <strain evidence="4">ChiGjej6B6-1540</strain>
    </source>
</reference>
<dbReference type="PROSITE" id="PS50977">
    <property type="entry name" value="HTH_TETR_2"/>
    <property type="match status" value="1"/>
</dbReference>
<dbReference type="InterPro" id="IPR009057">
    <property type="entry name" value="Homeodomain-like_sf"/>
</dbReference>
<name>A0A9D1UP09_9FIRM</name>
<protein>
    <submittedName>
        <fullName evidence="4">TetR/AcrR family transcriptional regulator</fullName>
    </submittedName>
</protein>
<feature type="DNA-binding region" description="H-T-H motif" evidence="2">
    <location>
        <begin position="37"/>
        <end position="56"/>
    </location>
</feature>
<feature type="domain" description="HTH tetR-type" evidence="3">
    <location>
        <begin position="14"/>
        <end position="74"/>
    </location>
</feature>
<dbReference type="SUPFAM" id="SSF46689">
    <property type="entry name" value="Homeodomain-like"/>
    <property type="match status" value="1"/>
</dbReference>
<dbReference type="InterPro" id="IPR039532">
    <property type="entry name" value="TetR_C_Firmicutes"/>
</dbReference>
<comment type="caution">
    <text evidence="4">The sequence shown here is derived from an EMBL/GenBank/DDBJ whole genome shotgun (WGS) entry which is preliminary data.</text>
</comment>
<dbReference type="GO" id="GO:0003677">
    <property type="term" value="F:DNA binding"/>
    <property type="evidence" value="ECO:0007669"/>
    <property type="project" value="UniProtKB-UniRule"/>
</dbReference>
<evidence type="ECO:0000259" key="3">
    <source>
        <dbReference type="PROSITE" id="PS50977"/>
    </source>
</evidence>